<dbReference type="OrthoDB" id="2959414at2"/>
<dbReference type="GO" id="GO:0003677">
    <property type="term" value="F:DNA binding"/>
    <property type="evidence" value="ECO:0007669"/>
    <property type="project" value="InterPro"/>
</dbReference>
<gene>
    <name evidence="2" type="ORF">DW355_05780</name>
</gene>
<dbReference type="Pfam" id="PF01381">
    <property type="entry name" value="HTH_3"/>
    <property type="match status" value="1"/>
</dbReference>
<dbReference type="Gene3D" id="3.30.450.180">
    <property type="match status" value="1"/>
</dbReference>
<dbReference type="EMBL" id="CP031395">
    <property type="protein sequence ID" value="QBK04358.1"/>
    <property type="molecule type" value="Genomic_DNA"/>
</dbReference>
<dbReference type="PROSITE" id="PS50943">
    <property type="entry name" value="HTH_CROC1"/>
    <property type="match status" value="1"/>
</dbReference>
<sequence>MKTLHTSARPSSHGQTGAVGTLIREWRQQRRLSQMDLALDVGISPRHLSYVETGRARPGAEVLLALAERLALPLRTRNVWLLAAGYAPRYTEQPLASGQMSQIHAALDKLLRAHDPYPGVVLDGGWNVVRANSAAQRLIALLPAALREPGVNMFRASLHPEGYAARTRNFDEWGAYLLRTLRRQVQESRDAQLAKLEQEVLGYPHVAALAEAPGPAGGMPELLIPCEMEIGGHSLSLFTTLTAFGTPRDITLAELSVELFYPSDPATDALLHQFAAAGASG</sequence>
<accession>A0A4P6UGJ1</accession>
<dbReference type="PANTHER" id="PTHR35010:SF4">
    <property type="entry name" value="BLL5781 PROTEIN"/>
    <property type="match status" value="1"/>
</dbReference>
<protein>
    <submittedName>
        <fullName evidence="2">XRE family transcriptional regulator</fullName>
    </submittedName>
</protein>
<proteinExistence type="predicted"/>
<dbReference type="AlphaFoldDB" id="A0A4P6UGJ1"/>
<evidence type="ECO:0000313" key="3">
    <source>
        <dbReference type="Proteomes" id="UP000292939"/>
    </source>
</evidence>
<evidence type="ECO:0000259" key="1">
    <source>
        <dbReference type="PROSITE" id="PS50943"/>
    </source>
</evidence>
<organism evidence="2 3">
    <name type="scientific">Hylemonella gracilis</name>
    <dbReference type="NCBI Taxonomy" id="80880"/>
    <lineage>
        <taxon>Bacteria</taxon>
        <taxon>Pseudomonadati</taxon>
        <taxon>Pseudomonadota</taxon>
        <taxon>Betaproteobacteria</taxon>
        <taxon>Burkholderiales</taxon>
        <taxon>Comamonadaceae</taxon>
        <taxon>Hylemonella</taxon>
    </lineage>
</organism>
<dbReference type="PANTHER" id="PTHR35010">
    <property type="entry name" value="BLL4672 PROTEIN-RELATED"/>
    <property type="match status" value="1"/>
</dbReference>
<dbReference type="CDD" id="cd00093">
    <property type="entry name" value="HTH_XRE"/>
    <property type="match status" value="1"/>
</dbReference>
<dbReference type="SUPFAM" id="SSF47413">
    <property type="entry name" value="lambda repressor-like DNA-binding domains"/>
    <property type="match status" value="1"/>
</dbReference>
<dbReference type="Pfam" id="PF17765">
    <property type="entry name" value="MLTR_LBD"/>
    <property type="match status" value="1"/>
</dbReference>
<dbReference type="InterPro" id="IPR041413">
    <property type="entry name" value="MLTR_LBD"/>
</dbReference>
<dbReference type="Gene3D" id="1.10.260.40">
    <property type="entry name" value="lambda repressor-like DNA-binding domains"/>
    <property type="match status" value="1"/>
</dbReference>
<dbReference type="Proteomes" id="UP000292939">
    <property type="component" value="Chromosome"/>
</dbReference>
<feature type="domain" description="HTH cro/C1-type" evidence="1">
    <location>
        <begin position="23"/>
        <end position="77"/>
    </location>
</feature>
<dbReference type="InterPro" id="IPR001387">
    <property type="entry name" value="Cro/C1-type_HTH"/>
</dbReference>
<dbReference type="InterPro" id="IPR010982">
    <property type="entry name" value="Lambda_DNA-bd_dom_sf"/>
</dbReference>
<dbReference type="KEGG" id="hgr:DW355_05780"/>
<evidence type="ECO:0000313" key="2">
    <source>
        <dbReference type="EMBL" id="QBK04358.1"/>
    </source>
</evidence>
<reference evidence="2 3" key="1">
    <citation type="submission" date="2018-07" db="EMBL/GenBank/DDBJ databases">
        <title>Exploring interactions and the metabolic potential of the ultra-small soil bacteria Hylemonella gracilis.</title>
        <authorList>
            <person name="Tyc O."/>
            <person name="Kulkarni P."/>
            <person name="Gawehns F."/>
            <person name="Hundscheid M."/>
            <person name="Zweers H."/>
            <person name="Garbeva P."/>
        </authorList>
    </citation>
    <scope>NUCLEOTIDE SEQUENCE [LARGE SCALE GENOMIC DNA]</scope>
    <source>
        <strain evidence="2 3">NS1</strain>
    </source>
</reference>
<dbReference type="SMART" id="SM00530">
    <property type="entry name" value="HTH_XRE"/>
    <property type="match status" value="1"/>
</dbReference>
<dbReference type="RefSeq" id="WP_131278374.1">
    <property type="nucleotide sequence ID" value="NZ_CP031395.1"/>
</dbReference>
<name>A0A4P6UGJ1_9BURK</name>